<comment type="caution">
    <text evidence="2">The sequence shown here is derived from an EMBL/GenBank/DDBJ whole genome shotgun (WGS) entry which is preliminary data.</text>
</comment>
<gene>
    <name evidence="2" type="ORF">J5Y03_19280</name>
</gene>
<dbReference type="EMBL" id="JAGIYQ010000022">
    <property type="protein sequence ID" value="MBP0727294.1"/>
    <property type="molecule type" value="Genomic_DNA"/>
</dbReference>
<evidence type="ECO:0000313" key="2">
    <source>
        <dbReference type="EMBL" id="MBP0727294.1"/>
    </source>
</evidence>
<feature type="domain" description="Amidohydrolase 3" evidence="1">
    <location>
        <begin position="49"/>
        <end position="520"/>
    </location>
</feature>
<dbReference type="Gene3D" id="2.30.40.10">
    <property type="entry name" value="Urease, subunit C, domain 1"/>
    <property type="match status" value="1"/>
</dbReference>
<accession>A0A940SLM7</accession>
<dbReference type="PANTHER" id="PTHR22642:SF2">
    <property type="entry name" value="PROTEIN LONG AFTER FAR-RED 3"/>
    <property type="match status" value="1"/>
</dbReference>
<dbReference type="PANTHER" id="PTHR22642">
    <property type="entry name" value="IMIDAZOLONEPROPIONASE"/>
    <property type="match status" value="1"/>
</dbReference>
<dbReference type="InterPro" id="IPR032466">
    <property type="entry name" value="Metal_Hydrolase"/>
</dbReference>
<proteinExistence type="predicted"/>
<dbReference type="Gene3D" id="3.20.20.140">
    <property type="entry name" value="Metal-dependent hydrolases"/>
    <property type="match status" value="1"/>
</dbReference>
<dbReference type="SUPFAM" id="SSF51556">
    <property type="entry name" value="Metallo-dependent hydrolases"/>
    <property type="match status" value="1"/>
</dbReference>
<organism evidence="2 3">
    <name type="scientific">Gottfriedia endophytica</name>
    <dbReference type="NCBI Taxonomy" id="2820819"/>
    <lineage>
        <taxon>Bacteria</taxon>
        <taxon>Bacillati</taxon>
        <taxon>Bacillota</taxon>
        <taxon>Bacilli</taxon>
        <taxon>Bacillales</taxon>
        <taxon>Bacillaceae</taxon>
        <taxon>Gottfriedia</taxon>
    </lineage>
</organism>
<evidence type="ECO:0000313" key="3">
    <source>
        <dbReference type="Proteomes" id="UP000682134"/>
    </source>
</evidence>
<sequence length="525" mass="59147">MGKLWINATFYTMQAEGHSVDAIYTEKGKIVKLGSKEELESWLGNQIYEVIDCAGGIILPGFIDSHMHLIGHGESLKRVDLAQCNSYDEMISSMTDAVNQAKENEWIIGEGWDENQWKNTARFHKKDLDDLSSANPIVLKRACRHVYFVNSKVLEKARITEKTTIEGGQIGIDKNGKLNGLLYDEAVNAVLKAMPSPNEIYLTSALETAIKDCWNHGIVGVVTEDLGYYGNAINVLKSFEKILNKMPFFANLLIHHTVFEEIVPYLSNRSERLSFGGIKAFIDGSFGGRTALLSCPYQDNQSTNGLQVTSVQKLEEITKKAREYKVPVAFHMIGDLAVQQGIDVIQKYRNNSNLPDRLIHCELLNPTLVQKMKGLFAVIDIQSSFLYNDYPWLIERVGEERNQYAFLIRTLLKEGLQLANGSDTPIDSINPWLGMYTSITRKAKNGIPYNKEEGISIYEALQLYTTSSAASIGLEGIKGQLKEGYDADFQFVSHDPYLIDTEEVINIKCIKTIIQEEIVFEKEWD</sequence>
<protein>
    <submittedName>
        <fullName evidence="2">Amidohydrolase</fullName>
    </submittedName>
</protein>
<dbReference type="InterPro" id="IPR013108">
    <property type="entry name" value="Amidohydro_3"/>
</dbReference>
<name>A0A940SLM7_9BACI</name>
<dbReference type="Pfam" id="PF07969">
    <property type="entry name" value="Amidohydro_3"/>
    <property type="match status" value="1"/>
</dbReference>
<dbReference type="AlphaFoldDB" id="A0A940SLM7"/>
<dbReference type="RefSeq" id="WP_209407632.1">
    <property type="nucleotide sequence ID" value="NZ_JAGIYQ010000022.1"/>
</dbReference>
<dbReference type="CDD" id="cd01300">
    <property type="entry name" value="YtcJ_like"/>
    <property type="match status" value="1"/>
</dbReference>
<dbReference type="Gene3D" id="3.10.310.70">
    <property type="match status" value="1"/>
</dbReference>
<dbReference type="Proteomes" id="UP000682134">
    <property type="component" value="Unassembled WGS sequence"/>
</dbReference>
<dbReference type="InterPro" id="IPR011059">
    <property type="entry name" value="Metal-dep_hydrolase_composite"/>
</dbReference>
<dbReference type="SUPFAM" id="SSF51338">
    <property type="entry name" value="Composite domain of metallo-dependent hydrolases"/>
    <property type="match status" value="1"/>
</dbReference>
<dbReference type="InterPro" id="IPR033932">
    <property type="entry name" value="YtcJ-like"/>
</dbReference>
<evidence type="ECO:0000259" key="1">
    <source>
        <dbReference type="Pfam" id="PF07969"/>
    </source>
</evidence>
<dbReference type="GO" id="GO:0016810">
    <property type="term" value="F:hydrolase activity, acting on carbon-nitrogen (but not peptide) bonds"/>
    <property type="evidence" value="ECO:0007669"/>
    <property type="project" value="InterPro"/>
</dbReference>
<reference evidence="2" key="1">
    <citation type="submission" date="2021-04" db="EMBL/GenBank/DDBJ databases">
        <title>Genome seq and assembly of Bacillus sp.</title>
        <authorList>
            <person name="Chhetri G."/>
        </authorList>
    </citation>
    <scope>NUCLEOTIDE SEQUENCE</scope>
    <source>
        <strain evidence="2">RG28</strain>
    </source>
</reference>
<keyword evidence="3" id="KW-1185">Reference proteome</keyword>